<evidence type="ECO:0000313" key="2">
    <source>
        <dbReference type="Proteomes" id="UP001596004"/>
    </source>
</evidence>
<proteinExistence type="predicted"/>
<organism evidence="1 2">
    <name type="scientific">Sphaerisporangium dianthi</name>
    <dbReference type="NCBI Taxonomy" id="1436120"/>
    <lineage>
        <taxon>Bacteria</taxon>
        <taxon>Bacillati</taxon>
        <taxon>Actinomycetota</taxon>
        <taxon>Actinomycetes</taxon>
        <taxon>Streptosporangiales</taxon>
        <taxon>Streptosporangiaceae</taxon>
        <taxon>Sphaerisporangium</taxon>
    </lineage>
</organism>
<reference evidence="2" key="1">
    <citation type="journal article" date="2019" name="Int. J. Syst. Evol. Microbiol.">
        <title>The Global Catalogue of Microorganisms (GCM) 10K type strain sequencing project: providing services to taxonomists for standard genome sequencing and annotation.</title>
        <authorList>
            <consortium name="The Broad Institute Genomics Platform"/>
            <consortium name="The Broad Institute Genome Sequencing Center for Infectious Disease"/>
            <person name="Wu L."/>
            <person name="Ma J."/>
        </authorList>
    </citation>
    <scope>NUCLEOTIDE SEQUENCE [LARGE SCALE GENOMIC DNA]</scope>
    <source>
        <strain evidence="2">CGMCC 4.7132</strain>
    </source>
</reference>
<gene>
    <name evidence="1" type="ORF">ACFO60_23800</name>
</gene>
<dbReference type="Proteomes" id="UP001596004">
    <property type="component" value="Unassembled WGS sequence"/>
</dbReference>
<accession>A0ABV9CN91</accession>
<name>A0ABV9CN91_9ACTN</name>
<evidence type="ECO:0000313" key="1">
    <source>
        <dbReference type="EMBL" id="MFC4533798.1"/>
    </source>
</evidence>
<sequence length="301" mass="34551">MWFFPWPTAIDRKYGTRLPKAARTVRAVDTPTLIELFLEAAALPGGPKSTAAEFLQEHLAPEGDHYLIPRPRWPWDGDHSQLSEEIWPACELLRMNNGDLVCGRALLLKSRFLALPQTLSSRQQYRIARLAGSTNRDIHLWRLDHRHDPACEFPSCIEERHGHCDCPDRVEAGKRAKRHRSKIRGGRSAQDAVRHLMALGFMEIRATSHVIRREVQAGEGSGSLDHLARVRMIADICHNLPGDLRPVSRGERERRAIESLRFHLRELEPDDQAAQWVRARLDELGYDYVPLLPDRAKWQRT</sequence>
<dbReference type="RefSeq" id="WP_380843588.1">
    <property type="nucleotide sequence ID" value="NZ_JBHSFP010000017.1"/>
</dbReference>
<comment type="caution">
    <text evidence="1">The sequence shown here is derived from an EMBL/GenBank/DDBJ whole genome shotgun (WGS) entry which is preliminary data.</text>
</comment>
<keyword evidence="2" id="KW-1185">Reference proteome</keyword>
<dbReference type="EMBL" id="JBHSFP010000017">
    <property type="protein sequence ID" value="MFC4533798.1"/>
    <property type="molecule type" value="Genomic_DNA"/>
</dbReference>
<protein>
    <submittedName>
        <fullName evidence="1">Uncharacterized protein</fullName>
    </submittedName>
</protein>